<feature type="compositionally biased region" description="Acidic residues" evidence="1">
    <location>
        <begin position="207"/>
        <end position="217"/>
    </location>
</feature>
<sequence length="217" mass="24055">MDEKTAELRDIFVETTGSETVTETQEESPGSLTDELSDAERNERVARLVASMRDRYEFETAFSDEDLCRIVRGFYDGDSDAELAAALDAAASESDVFVARMDLHLVRDSDRDAPFSLDTLRALLDDGADDETCAAELSTQTDGDATTDDDAGIDAETVAHYRRVVETQREATRANDRFRTEFTELLTDSDLSARLAEDARRDGLQEATEDIETDVSL</sequence>
<dbReference type="Proteomes" id="UP000294028">
    <property type="component" value="Unassembled WGS sequence"/>
</dbReference>
<evidence type="ECO:0000313" key="2">
    <source>
        <dbReference type="EMBL" id="RYJ15126.1"/>
    </source>
</evidence>
<dbReference type="EMBL" id="RZHH01000002">
    <property type="protein sequence ID" value="RYJ15126.1"/>
    <property type="molecule type" value="Genomic_DNA"/>
</dbReference>
<evidence type="ECO:0000313" key="3">
    <source>
        <dbReference type="Proteomes" id="UP000294028"/>
    </source>
</evidence>
<feature type="region of interest" description="Disordered" evidence="1">
    <location>
        <begin position="1"/>
        <end position="39"/>
    </location>
</feature>
<organism evidence="2 3">
    <name type="scientific">Halogeometricum borinquense</name>
    <dbReference type="NCBI Taxonomy" id="60847"/>
    <lineage>
        <taxon>Archaea</taxon>
        <taxon>Methanobacteriati</taxon>
        <taxon>Methanobacteriota</taxon>
        <taxon>Stenosarchaea group</taxon>
        <taxon>Halobacteria</taxon>
        <taxon>Halobacteriales</taxon>
        <taxon>Haloferacaceae</taxon>
        <taxon>Halogeometricum</taxon>
    </lineage>
</organism>
<feature type="region of interest" description="Disordered" evidence="1">
    <location>
        <begin position="197"/>
        <end position="217"/>
    </location>
</feature>
<protein>
    <submittedName>
        <fullName evidence="2">Conditioned medium-induced protein 4</fullName>
    </submittedName>
</protein>
<feature type="compositionally biased region" description="Basic and acidic residues" evidence="1">
    <location>
        <begin position="1"/>
        <end position="12"/>
    </location>
</feature>
<evidence type="ECO:0000256" key="1">
    <source>
        <dbReference type="SAM" id="MobiDB-lite"/>
    </source>
</evidence>
<reference evidence="2 3" key="1">
    <citation type="submission" date="2018-12" db="EMBL/GenBank/DDBJ databases">
        <title>Genome analysis provides insights into bioremediation potentialities of Halogeometricum borinquense strain N11.</title>
        <authorList>
            <person name="Najjari A."/>
            <person name="Youssef N."/>
            <person name="Fhoula I."/>
            <person name="Ben Dhia O."/>
            <person name="Mahjoubi M."/>
            <person name="Ouzari H.I."/>
            <person name="Cherif A."/>
        </authorList>
    </citation>
    <scope>NUCLEOTIDE SEQUENCE [LARGE SCALE GENOMIC DNA]</scope>
    <source>
        <strain evidence="2 3">N11</strain>
    </source>
</reference>
<dbReference type="AlphaFoldDB" id="A0A482TFF9"/>
<proteinExistence type="predicted"/>
<name>A0A482TFF9_9EURY</name>
<comment type="caution">
    <text evidence="2">The sequence shown here is derived from an EMBL/GenBank/DDBJ whole genome shotgun (WGS) entry which is preliminary data.</text>
</comment>
<dbReference type="RefSeq" id="WP_129785458.1">
    <property type="nucleotide sequence ID" value="NZ_RZHH01000002.1"/>
</dbReference>
<gene>
    <name evidence="2" type="ORF">ELS19_15015</name>
</gene>
<accession>A0A482TFF9</accession>
<feature type="compositionally biased region" description="Low complexity" evidence="1">
    <location>
        <begin position="13"/>
        <end position="23"/>
    </location>
</feature>